<keyword evidence="2" id="KW-1185">Reference proteome</keyword>
<organism evidence="1 2">
    <name type="scientific">Umbra pygmaea</name>
    <name type="common">Eastern mudminnow</name>
    <dbReference type="NCBI Taxonomy" id="75934"/>
    <lineage>
        <taxon>Eukaryota</taxon>
        <taxon>Metazoa</taxon>
        <taxon>Chordata</taxon>
        <taxon>Craniata</taxon>
        <taxon>Vertebrata</taxon>
        <taxon>Euteleostomi</taxon>
        <taxon>Actinopterygii</taxon>
        <taxon>Neopterygii</taxon>
        <taxon>Teleostei</taxon>
        <taxon>Protacanthopterygii</taxon>
        <taxon>Esociformes</taxon>
        <taxon>Umbridae</taxon>
        <taxon>Umbra</taxon>
    </lineage>
</organism>
<evidence type="ECO:0000313" key="1">
    <source>
        <dbReference type="EMBL" id="KAL0992601.1"/>
    </source>
</evidence>
<evidence type="ECO:0008006" key="3">
    <source>
        <dbReference type="Google" id="ProtNLM"/>
    </source>
</evidence>
<comment type="caution">
    <text evidence="1">The sequence shown here is derived from an EMBL/GenBank/DDBJ whole genome shotgun (WGS) entry which is preliminary data.</text>
</comment>
<gene>
    <name evidence="1" type="ORF">UPYG_G00095580</name>
</gene>
<name>A0ABD0XMD8_UMBPY</name>
<accession>A0ABD0XMD8</accession>
<dbReference type="EMBL" id="JAGEUA010000003">
    <property type="protein sequence ID" value="KAL0992601.1"/>
    <property type="molecule type" value="Genomic_DNA"/>
</dbReference>
<dbReference type="PANTHER" id="PTHR47331">
    <property type="entry name" value="PHD-TYPE DOMAIN-CONTAINING PROTEIN"/>
    <property type="match status" value="1"/>
</dbReference>
<dbReference type="Proteomes" id="UP001557470">
    <property type="component" value="Unassembled WGS sequence"/>
</dbReference>
<evidence type="ECO:0000313" key="2">
    <source>
        <dbReference type="Proteomes" id="UP001557470"/>
    </source>
</evidence>
<sequence length="172" mass="19656">MLVKNFTIRARSLRGHLKDLPLPSIKEAQPLLLIGSDYTQLITPVEPVHLGPPGGPAAVHTRLGWVLQGPSKFLHHRLTPQQCLFTACAHPEAELFSHVEKLWQLDTLPYRSERFITRSKQDTEAVRQLEEKTIRVEVNEVRRYATPLLWKENLPLLHAPKEAVLTLRGTER</sequence>
<dbReference type="PANTHER" id="PTHR47331:SF5">
    <property type="entry name" value="RIBONUCLEASE H"/>
    <property type="match status" value="1"/>
</dbReference>
<dbReference type="AlphaFoldDB" id="A0ABD0XMD8"/>
<protein>
    <recommendedName>
        <fullName evidence="3">Peptidase aspartic putative domain-containing protein</fullName>
    </recommendedName>
</protein>
<reference evidence="1 2" key="1">
    <citation type="submission" date="2024-06" db="EMBL/GenBank/DDBJ databases">
        <authorList>
            <person name="Pan Q."/>
            <person name="Wen M."/>
            <person name="Jouanno E."/>
            <person name="Zahm M."/>
            <person name="Klopp C."/>
            <person name="Cabau C."/>
            <person name="Louis A."/>
            <person name="Berthelot C."/>
            <person name="Parey E."/>
            <person name="Roest Crollius H."/>
            <person name="Montfort J."/>
            <person name="Robinson-Rechavi M."/>
            <person name="Bouchez O."/>
            <person name="Lampietro C."/>
            <person name="Lopez Roques C."/>
            <person name="Donnadieu C."/>
            <person name="Postlethwait J."/>
            <person name="Bobe J."/>
            <person name="Verreycken H."/>
            <person name="Guiguen Y."/>
        </authorList>
    </citation>
    <scope>NUCLEOTIDE SEQUENCE [LARGE SCALE GENOMIC DNA]</scope>
    <source>
        <strain evidence="1">Up_M1</strain>
        <tissue evidence="1">Testis</tissue>
    </source>
</reference>
<proteinExistence type="predicted"/>